<comment type="cofactor">
    <cofactor evidence="1">
        <name>Zn(2+)</name>
        <dbReference type="ChEBI" id="CHEBI:29105"/>
    </cofactor>
</comment>
<dbReference type="PANTHER" id="PTHR46233:SF3">
    <property type="entry name" value="HYDROXYACYLGLUTATHIONE HYDROLASE GLOC"/>
    <property type="match status" value="1"/>
</dbReference>
<dbReference type="Pfam" id="PF00753">
    <property type="entry name" value="Lactamase_B"/>
    <property type="match status" value="1"/>
</dbReference>
<dbReference type="Gene3D" id="3.60.15.10">
    <property type="entry name" value="Ribonuclease Z/Hydroxyacylglutathione hydrolase-like"/>
    <property type="match status" value="1"/>
</dbReference>
<reference evidence="7" key="1">
    <citation type="submission" date="2018-05" db="EMBL/GenBank/DDBJ databases">
        <authorList>
            <person name="Hao L."/>
        </authorList>
    </citation>
    <scope>NUCLEOTIDE SEQUENCE [LARGE SCALE GENOMIC DNA]</scope>
</reference>
<evidence type="ECO:0000256" key="1">
    <source>
        <dbReference type="ARBA" id="ARBA00001947"/>
    </source>
</evidence>
<evidence type="ECO:0000256" key="2">
    <source>
        <dbReference type="ARBA" id="ARBA00022723"/>
    </source>
</evidence>
<dbReference type="GO" id="GO:0046872">
    <property type="term" value="F:metal ion binding"/>
    <property type="evidence" value="ECO:0007669"/>
    <property type="project" value="UniProtKB-KW"/>
</dbReference>
<proteinExistence type="predicted"/>
<dbReference type="EMBL" id="LS483254">
    <property type="protein sequence ID" value="SQD92988.1"/>
    <property type="molecule type" value="Genomic_DNA"/>
</dbReference>
<dbReference type="GO" id="GO:0004416">
    <property type="term" value="F:hydroxyacylglutathione hydrolase activity"/>
    <property type="evidence" value="ECO:0007669"/>
    <property type="project" value="UniProtKB-EC"/>
</dbReference>
<feature type="domain" description="Metallo-beta-lactamase" evidence="5">
    <location>
        <begin position="12"/>
        <end position="176"/>
    </location>
</feature>
<keyword evidence="2" id="KW-0479">Metal-binding</keyword>
<dbReference type="PANTHER" id="PTHR46233">
    <property type="entry name" value="HYDROXYACYLGLUTATHIONE HYDROLASE GLOC"/>
    <property type="match status" value="1"/>
</dbReference>
<dbReference type="RefSeq" id="WP_231944241.1">
    <property type="nucleotide sequence ID" value="NZ_LS483254.1"/>
</dbReference>
<gene>
    <name evidence="6" type="ORF">BARAN1_0964</name>
</gene>
<dbReference type="KEGG" id="bana:BARAN1_0964"/>
<protein>
    <submittedName>
        <fullName evidence="6">Metallo-beta-lactamase superfamily protein, Beta-lactamase domain protein</fullName>
        <ecNumber evidence="6">3.1.2.6</ecNumber>
    </submittedName>
</protein>
<keyword evidence="7" id="KW-1185">Reference proteome</keyword>
<dbReference type="AlphaFoldDB" id="A0A2X3KWM0"/>
<keyword evidence="4" id="KW-0862">Zinc</keyword>
<dbReference type="InterPro" id="IPR001279">
    <property type="entry name" value="Metallo-B-lactamas"/>
</dbReference>
<sequence length="200" mass="21688">MEFKRLVVGPLRTNAYVLVADGEAAVVDPGDAAPDLAAAWDGHAVRYILLTHGHFDHADGAEAIRARTGAPILYHPDEVGSFWLTGRQPPPLARPLAEGDRLPLGDEELVVWHLPGHSPGSVAYLWEKGKVAIVGDVLFARSVGRSDLPGGSWEALSKSLRRLLSLDDTWQVLPGHGLTTTIGRERERNPYLEGLGDAER</sequence>
<dbReference type="EC" id="3.1.2.6" evidence="6"/>
<evidence type="ECO:0000259" key="5">
    <source>
        <dbReference type="SMART" id="SM00849"/>
    </source>
</evidence>
<keyword evidence="3 6" id="KW-0378">Hydrolase</keyword>
<dbReference type="InterPro" id="IPR036866">
    <property type="entry name" value="RibonucZ/Hydroxyglut_hydro"/>
</dbReference>
<dbReference type="SUPFAM" id="SSF56281">
    <property type="entry name" value="Metallo-hydrolase/oxidoreductase"/>
    <property type="match status" value="1"/>
</dbReference>
<dbReference type="InterPro" id="IPR051453">
    <property type="entry name" value="MBL_Glyoxalase_II"/>
</dbReference>
<evidence type="ECO:0000313" key="7">
    <source>
        <dbReference type="Proteomes" id="UP000249818"/>
    </source>
</evidence>
<organism evidence="6 7">
    <name type="scientific">Candidatus Bipolaricaulis anaerobius</name>
    <dbReference type="NCBI Taxonomy" id="2026885"/>
    <lineage>
        <taxon>Bacteria</taxon>
        <taxon>Candidatus Bipolaricaulota</taxon>
        <taxon>Candidatus Bipolaricaulia</taxon>
        <taxon>Candidatus Bipolaricaulales</taxon>
        <taxon>Candidatus Bipolaricaulaceae</taxon>
        <taxon>Candidatus Bipolaricaulis</taxon>
    </lineage>
</organism>
<evidence type="ECO:0000313" key="6">
    <source>
        <dbReference type="EMBL" id="SQD92988.1"/>
    </source>
</evidence>
<evidence type="ECO:0000256" key="3">
    <source>
        <dbReference type="ARBA" id="ARBA00022801"/>
    </source>
</evidence>
<evidence type="ECO:0000256" key="4">
    <source>
        <dbReference type="ARBA" id="ARBA00022833"/>
    </source>
</evidence>
<dbReference type="Proteomes" id="UP000249818">
    <property type="component" value="Chromosome BARAN1"/>
</dbReference>
<dbReference type="SMART" id="SM00849">
    <property type="entry name" value="Lactamase_B"/>
    <property type="match status" value="1"/>
</dbReference>
<accession>A0A2X3KWM0</accession>
<name>A0A2X3KWM0_9BACT</name>